<reference evidence="2" key="1">
    <citation type="submission" date="2023-03" db="EMBL/GenBank/DDBJ databases">
        <title>Massive genome expansion in bonnet fungi (Mycena s.s.) driven by repeated elements and novel gene families across ecological guilds.</title>
        <authorList>
            <consortium name="Lawrence Berkeley National Laboratory"/>
            <person name="Harder C.B."/>
            <person name="Miyauchi S."/>
            <person name="Viragh M."/>
            <person name="Kuo A."/>
            <person name="Thoen E."/>
            <person name="Andreopoulos B."/>
            <person name="Lu D."/>
            <person name="Skrede I."/>
            <person name="Drula E."/>
            <person name="Henrissat B."/>
            <person name="Morin E."/>
            <person name="Kohler A."/>
            <person name="Barry K."/>
            <person name="LaButti K."/>
            <person name="Morin E."/>
            <person name="Salamov A."/>
            <person name="Lipzen A."/>
            <person name="Mereny Z."/>
            <person name="Hegedus B."/>
            <person name="Baldrian P."/>
            <person name="Stursova M."/>
            <person name="Weitz H."/>
            <person name="Taylor A."/>
            <person name="Grigoriev I.V."/>
            <person name="Nagy L.G."/>
            <person name="Martin F."/>
            <person name="Kauserud H."/>
        </authorList>
    </citation>
    <scope>NUCLEOTIDE SEQUENCE</scope>
    <source>
        <strain evidence="2">CBHHK173m</strain>
    </source>
</reference>
<name>A0AAD6TP80_9AGAR</name>
<evidence type="ECO:0000313" key="2">
    <source>
        <dbReference type="EMBL" id="KAJ7070241.1"/>
    </source>
</evidence>
<dbReference type="GO" id="GO:0004525">
    <property type="term" value="F:ribonuclease III activity"/>
    <property type="evidence" value="ECO:0007669"/>
    <property type="project" value="InterPro"/>
</dbReference>
<gene>
    <name evidence="2" type="ORF">B0H15DRAFT_1027805</name>
</gene>
<protein>
    <submittedName>
        <fullName evidence="2">Uncharacterized protein</fullName>
    </submittedName>
</protein>
<evidence type="ECO:0000313" key="3">
    <source>
        <dbReference type="Proteomes" id="UP001222325"/>
    </source>
</evidence>
<dbReference type="Proteomes" id="UP001222325">
    <property type="component" value="Unassembled WGS sequence"/>
</dbReference>
<evidence type="ECO:0000256" key="1">
    <source>
        <dbReference type="SAM" id="MobiDB-lite"/>
    </source>
</evidence>
<keyword evidence="3" id="KW-1185">Reference proteome</keyword>
<organism evidence="2 3">
    <name type="scientific">Mycena belliarum</name>
    <dbReference type="NCBI Taxonomy" id="1033014"/>
    <lineage>
        <taxon>Eukaryota</taxon>
        <taxon>Fungi</taxon>
        <taxon>Dikarya</taxon>
        <taxon>Basidiomycota</taxon>
        <taxon>Agaricomycotina</taxon>
        <taxon>Agaricomycetes</taxon>
        <taxon>Agaricomycetidae</taxon>
        <taxon>Agaricales</taxon>
        <taxon>Marasmiineae</taxon>
        <taxon>Mycenaceae</taxon>
        <taxon>Mycena</taxon>
    </lineage>
</organism>
<dbReference type="Gene3D" id="1.10.1520.10">
    <property type="entry name" value="Ribonuclease III domain"/>
    <property type="match status" value="1"/>
</dbReference>
<dbReference type="GO" id="GO:0006396">
    <property type="term" value="P:RNA processing"/>
    <property type="evidence" value="ECO:0007669"/>
    <property type="project" value="InterPro"/>
</dbReference>
<feature type="compositionally biased region" description="Basic residues" evidence="1">
    <location>
        <begin position="267"/>
        <end position="278"/>
    </location>
</feature>
<comment type="caution">
    <text evidence="2">The sequence shown here is derived from an EMBL/GenBank/DDBJ whole genome shotgun (WGS) entry which is preliminary data.</text>
</comment>
<feature type="region of interest" description="Disordered" evidence="1">
    <location>
        <begin position="181"/>
        <end position="233"/>
    </location>
</feature>
<proteinExistence type="predicted"/>
<accession>A0AAD6TP80</accession>
<dbReference type="SUPFAM" id="SSF69065">
    <property type="entry name" value="RNase III domain-like"/>
    <property type="match status" value="1"/>
</dbReference>
<feature type="region of interest" description="Disordered" evidence="1">
    <location>
        <begin position="254"/>
        <end position="284"/>
    </location>
</feature>
<dbReference type="EMBL" id="JARJCN010000135">
    <property type="protein sequence ID" value="KAJ7070241.1"/>
    <property type="molecule type" value="Genomic_DNA"/>
</dbReference>
<dbReference type="AlphaFoldDB" id="A0AAD6TP80"/>
<dbReference type="InterPro" id="IPR036389">
    <property type="entry name" value="RNase_III_sf"/>
</dbReference>
<sequence>MDVKLRTIVIRAIARPGFVFRFDTLNLYWATIATSTRLWVRDALEHVGDGRIAPCIFSLLVTRWAGEPVKLLKRVCQVLVSNLVFSAILMSAGAYRGRIRNSEDVKNVADNFEAYVAAYARQFGTRRLKSWVFRAFGPLVDTIRPECCAVLSPVLIRSPHPQPEIDDIEAALTRLVRSMPNNPRHVKTQNIAGNGTMARKAPVFPDTPSRSVKRKNTKDNEPSSSSKKAKLDAGPSISLVASFNALRVDVPTVLKERTNGQGSVKGRSTKRSTPKRKPQPSDASSALFVTMPDLPHPTPASSYLPPPSVILQGMQCPVNVAHYPQVLPTPALPQQSTSSTPPASWSSLSQAHPAVFTFSSSSHMPWWTSSGIFASAMDDIGFP</sequence>